<dbReference type="InterPro" id="IPR010982">
    <property type="entry name" value="Lambda_DNA-bd_dom_sf"/>
</dbReference>
<dbReference type="Pfam" id="PF01381">
    <property type="entry name" value="HTH_3"/>
    <property type="match status" value="1"/>
</dbReference>
<dbReference type="GO" id="GO:0003677">
    <property type="term" value="F:DNA binding"/>
    <property type="evidence" value="ECO:0007669"/>
    <property type="project" value="UniProtKB-KW"/>
</dbReference>
<dbReference type="InterPro" id="IPR039418">
    <property type="entry name" value="LexA-like"/>
</dbReference>
<gene>
    <name evidence="5" type="ORF">HMPREF1316_2394</name>
</gene>
<dbReference type="STRING" id="1125712.HMPREF1316_2394"/>
<evidence type="ECO:0000256" key="3">
    <source>
        <dbReference type="ARBA" id="ARBA00023163"/>
    </source>
</evidence>
<dbReference type="InterPro" id="IPR036286">
    <property type="entry name" value="LexA/Signal_pep-like_sf"/>
</dbReference>
<name>U2T4Q1_9ACTN</name>
<dbReference type="SUPFAM" id="SSF47413">
    <property type="entry name" value="lambda repressor-like DNA-binding domains"/>
    <property type="match status" value="1"/>
</dbReference>
<evidence type="ECO:0000313" key="5">
    <source>
        <dbReference type="EMBL" id="ERL08034.1"/>
    </source>
</evidence>
<keyword evidence="6" id="KW-1185">Reference proteome</keyword>
<protein>
    <submittedName>
        <fullName evidence="5">DNA-binding helix-turn-helix protein</fullName>
    </submittedName>
</protein>
<feature type="domain" description="HTH cro/C1-type" evidence="4">
    <location>
        <begin position="7"/>
        <end position="61"/>
    </location>
</feature>
<keyword evidence="2 5" id="KW-0238">DNA-binding</keyword>
<dbReference type="Gene3D" id="1.10.260.40">
    <property type="entry name" value="lambda repressor-like DNA-binding domains"/>
    <property type="match status" value="1"/>
</dbReference>
<dbReference type="CDD" id="cd06529">
    <property type="entry name" value="S24_LexA-like"/>
    <property type="match status" value="1"/>
</dbReference>
<dbReference type="EMBL" id="AWEZ01000047">
    <property type="protein sequence ID" value="ERL08034.1"/>
    <property type="molecule type" value="Genomic_DNA"/>
</dbReference>
<evidence type="ECO:0000256" key="2">
    <source>
        <dbReference type="ARBA" id="ARBA00023125"/>
    </source>
</evidence>
<dbReference type="InterPro" id="IPR015927">
    <property type="entry name" value="Peptidase_S24_S26A/B/C"/>
</dbReference>
<dbReference type="PROSITE" id="PS50943">
    <property type="entry name" value="HTH_CROC1"/>
    <property type="match status" value="1"/>
</dbReference>
<dbReference type="eggNOG" id="COG1974">
    <property type="taxonomic scope" value="Bacteria"/>
</dbReference>
<organism evidence="5 6">
    <name type="scientific">Olsenella profusa F0195</name>
    <dbReference type="NCBI Taxonomy" id="1125712"/>
    <lineage>
        <taxon>Bacteria</taxon>
        <taxon>Bacillati</taxon>
        <taxon>Actinomycetota</taxon>
        <taxon>Coriobacteriia</taxon>
        <taxon>Coriobacteriales</taxon>
        <taxon>Atopobiaceae</taxon>
        <taxon>Olsenella</taxon>
    </lineage>
</organism>
<evidence type="ECO:0000256" key="1">
    <source>
        <dbReference type="ARBA" id="ARBA00023015"/>
    </source>
</evidence>
<dbReference type="PATRIC" id="fig|1125712.3.peg.1451"/>
<dbReference type="Gene3D" id="2.10.109.10">
    <property type="entry name" value="Umud Fragment, subunit A"/>
    <property type="match status" value="1"/>
</dbReference>
<dbReference type="PANTHER" id="PTHR40661:SF3">
    <property type="entry name" value="FELS-1 PROPHAGE TRANSCRIPTIONAL REGULATOR"/>
    <property type="match status" value="1"/>
</dbReference>
<sequence length="216" mass="23594">MSIADNIKKIRLEANMTQEEFGDVAGVSPMAVSQWENGRAVPRMGAVQRIADYFNINKGTVIDADGEWRKAAGKFMFPVPSSAMVPLRVLGATHAGDASEEIPGERLVEVPESVARNHPDAFMLRVDGDCMNRSYPEGCLVMVDPSLEPWNGCAVVAEPEPGESVMRRYMRGQSSLMLVADSFSEHDDLVFTGDAADVRLVGTVVWFQAASEEERG</sequence>
<proteinExistence type="predicted"/>
<dbReference type="PANTHER" id="PTHR40661">
    <property type="match status" value="1"/>
</dbReference>
<dbReference type="SMART" id="SM00530">
    <property type="entry name" value="HTH_XRE"/>
    <property type="match status" value="1"/>
</dbReference>
<dbReference type="SUPFAM" id="SSF51306">
    <property type="entry name" value="LexA/Signal peptidase"/>
    <property type="match status" value="1"/>
</dbReference>
<keyword evidence="3" id="KW-0804">Transcription</keyword>
<dbReference type="Pfam" id="PF00717">
    <property type="entry name" value="Peptidase_S24"/>
    <property type="match status" value="1"/>
</dbReference>
<comment type="caution">
    <text evidence="5">The sequence shown here is derived from an EMBL/GenBank/DDBJ whole genome shotgun (WGS) entry which is preliminary data.</text>
</comment>
<dbReference type="OrthoDB" id="194368at2"/>
<keyword evidence="1" id="KW-0805">Transcription regulation</keyword>
<evidence type="ECO:0000259" key="4">
    <source>
        <dbReference type="PROSITE" id="PS50943"/>
    </source>
</evidence>
<dbReference type="Proteomes" id="UP000016638">
    <property type="component" value="Unassembled WGS sequence"/>
</dbReference>
<dbReference type="InterPro" id="IPR001387">
    <property type="entry name" value="Cro/C1-type_HTH"/>
</dbReference>
<reference evidence="5 6" key="1">
    <citation type="submission" date="2013-08" db="EMBL/GenBank/DDBJ databases">
        <authorList>
            <person name="Durkin A.S."/>
            <person name="Haft D.R."/>
            <person name="McCorrison J."/>
            <person name="Torralba M."/>
            <person name="Gillis M."/>
            <person name="Haft D.H."/>
            <person name="Methe B."/>
            <person name="Sutton G."/>
            <person name="Nelson K.E."/>
        </authorList>
    </citation>
    <scope>NUCLEOTIDE SEQUENCE [LARGE SCALE GENOMIC DNA]</scope>
    <source>
        <strain evidence="5 6">F0195</strain>
    </source>
</reference>
<accession>U2T4Q1</accession>
<dbReference type="AlphaFoldDB" id="U2T4Q1"/>
<evidence type="ECO:0000313" key="6">
    <source>
        <dbReference type="Proteomes" id="UP000016638"/>
    </source>
</evidence>
<dbReference type="CDD" id="cd00093">
    <property type="entry name" value="HTH_XRE"/>
    <property type="match status" value="1"/>
</dbReference>